<reference evidence="2" key="1">
    <citation type="journal article" date="2014" name="Int. J. Syst. Evol. Microbiol.">
        <title>Complete genome sequence of Corynebacterium casei LMG S-19264T (=DSM 44701T), isolated from a smear-ripened cheese.</title>
        <authorList>
            <consortium name="US DOE Joint Genome Institute (JGI-PGF)"/>
            <person name="Walter F."/>
            <person name="Albersmeier A."/>
            <person name="Kalinowski J."/>
            <person name="Ruckert C."/>
        </authorList>
    </citation>
    <scope>NUCLEOTIDE SEQUENCE</scope>
    <source>
        <strain evidence="2">KCTC 42731</strain>
    </source>
</reference>
<sequence>MRNILKNKLLGVFGIFIAWSISANASLIQNYDKNGQLMGVDNIGVYNFDIDDWILYDVKFVDGKFQDLFGVSGEQIAATDYTDALMFSFALQFSVFENNSILNTTPSLVNGCSSTISCTILSPFHFYPNDQFSNAFSYSSLFTNNATSENNRLLIQQYIANVDLTNKSDQTWAKWTLTSERSKVTVPEPSSFLIVFVGFILFLYRKNKVDQLLR</sequence>
<dbReference type="EMBL" id="BNCK01000005">
    <property type="protein sequence ID" value="GHF95821.1"/>
    <property type="molecule type" value="Genomic_DNA"/>
</dbReference>
<comment type="caution">
    <text evidence="2">The sequence shown here is derived from an EMBL/GenBank/DDBJ whole genome shotgun (WGS) entry which is preliminary data.</text>
</comment>
<keyword evidence="3" id="KW-1185">Reference proteome</keyword>
<gene>
    <name evidence="2" type="ORF">GCM10017161_25170</name>
</gene>
<reference evidence="2" key="2">
    <citation type="submission" date="2020-09" db="EMBL/GenBank/DDBJ databases">
        <authorList>
            <person name="Sun Q."/>
            <person name="Kim S."/>
        </authorList>
    </citation>
    <scope>NUCLEOTIDE SEQUENCE</scope>
    <source>
        <strain evidence="2">KCTC 42731</strain>
    </source>
</reference>
<evidence type="ECO:0000256" key="1">
    <source>
        <dbReference type="SAM" id="Phobius"/>
    </source>
</evidence>
<protein>
    <submittedName>
        <fullName evidence="2">Uncharacterized protein</fullName>
    </submittedName>
</protein>
<dbReference type="RefSeq" id="WP_189771109.1">
    <property type="nucleotide sequence ID" value="NZ_BNCK01000005.1"/>
</dbReference>
<dbReference type="AlphaFoldDB" id="A0A919BL04"/>
<evidence type="ECO:0000313" key="2">
    <source>
        <dbReference type="EMBL" id="GHF95821.1"/>
    </source>
</evidence>
<keyword evidence="1" id="KW-0812">Transmembrane</keyword>
<keyword evidence="1" id="KW-0472">Membrane</keyword>
<dbReference type="Proteomes" id="UP000623842">
    <property type="component" value="Unassembled WGS sequence"/>
</dbReference>
<proteinExistence type="predicted"/>
<accession>A0A919BL04</accession>
<organism evidence="2 3">
    <name type="scientific">Thalassotalea marina</name>
    <dbReference type="NCBI Taxonomy" id="1673741"/>
    <lineage>
        <taxon>Bacteria</taxon>
        <taxon>Pseudomonadati</taxon>
        <taxon>Pseudomonadota</taxon>
        <taxon>Gammaproteobacteria</taxon>
        <taxon>Alteromonadales</taxon>
        <taxon>Colwelliaceae</taxon>
        <taxon>Thalassotalea</taxon>
    </lineage>
</organism>
<name>A0A919BL04_9GAMM</name>
<keyword evidence="1" id="KW-1133">Transmembrane helix</keyword>
<evidence type="ECO:0000313" key="3">
    <source>
        <dbReference type="Proteomes" id="UP000623842"/>
    </source>
</evidence>
<feature type="transmembrane region" description="Helical" evidence="1">
    <location>
        <begin position="186"/>
        <end position="204"/>
    </location>
</feature>